<comment type="pathway">
    <text evidence="1">Cofactor biosynthesis; tetrahydrofolate biosynthesis; 5,6,7,8-tetrahydrofolate from 7,8-dihydrofolate: step 1/1.</text>
</comment>
<dbReference type="EMBL" id="VXOY01000028">
    <property type="protein sequence ID" value="MYE38518.1"/>
    <property type="molecule type" value="Genomic_DNA"/>
</dbReference>
<dbReference type="InterPro" id="IPR001796">
    <property type="entry name" value="DHFR_dom"/>
</dbReference>
<comment type="similarity">
    <text evidence="2">Belongs to the dihydrofolate reductase family.</text>
</comment>
<evidence type="ECO:0000256" key="3">
    <source>
        <dbReference type="ARBA" id="ARBA00012856"/>
    </source>
</evidence>
<evidence type="ECO:0000256" key="4">
    <source>
        <dbReference type="ARBA" id="ARBA00022563"/>
    </source>
</evidence>
<keyword evidence="6" id="KW-0560">Oxidoreductase</keyword>
<protein>
    <recommendedName>
        <fullName evidence="3">dihydrofolate reductase</fullName>
        <ecNumber evidence="3">1.5.1.3</ecNumber>
    </recommendedName>
</protein>
<dbReference type="GO" id="GO:0046655">
    <property type="term" value="P:folic acid metabolic process"/>
    <property type="evidence" value="ECO:0007669"/>
    <property type="project" value="TreeGrafter"/>
</dbReference>
<dbReference type="GO" id="GO:0046654">
    <property type="term" value="P:tetrahydrofolate biosynthetic process"/>
    <property type="evidence" value="ECO:0007669"/>
    <property type="project" value="UniProtKB-UniPathway"/>
</dbReference>
<evidence type="ECO:0000313" key="9">
    <source>
        <dbReference type="Proteomes" id="UP000449092"/>
    </source>
</evidence>
<dbReference type="EC" id="1.5.1.3" evidence="3"/>
<proteinExistence type="inferred from homology"/>
<keyword evidence="4" id="KW-0554">One-carbon metabolism</keyword>
<dbReference type="Pfam" id="PF00186">
    <property type="entry name" value="DHFR_1"/>
    <property type="match status" value="1"/>
</dbReference>
<evidence type="ECO:0000313" key="8">
    <source>
        <dbReference type="EMBL" id="MYE38518.1"/>
    </source>
</evidence>
<dbReference type="SUPFAM" id="SSF53597">
    <property type="entry name" value="Dihydrofolate reductase-like"/>
    <property type="match status" value="1"/>
</dbReference>
<dbReference type="CDD" id="cd00209">
    <property type="entry name" value="DHFR"/>
    <property type="match status" value="1"/>
</dbReference>
<dbReference type="GO" id="GO:0050661">
    <property type="term" value="F:NADP binding"/>
    <property type="evidence" value="ECO:0007669"/>
    <property type="project" value="InterPro"/>
</dbReference>
<dbReference type="PANTHER" id="PTHR48069">
    <property type="entry name" value="DIHYDROFOLATE REDUCTASE"/>
    <property type="match status" value="1"/>
</dbReference>
<dbReference type="GO" id="GO:0006730">
    <property type="term" value="P:one-carbon metabolic process"/>
    <property type="evidence" value="ECO:0007669"/>
    <property type="project" value="UniProtKB-KW"/>
</dbReference>
<dbReference type="Gene3D" id="3.40.430.10">
    <property type="entry name" value="Dihydrofolate Reductase, subunit A"/>
    <property type="match status" value="1"/>
</dbReference>
<evidence type="ECO:0000256" key="1">
    <source>
        <dbReference type="ARBA" id="ARBA00004903"/>
    </source>
</evidence>
<dbReference type="InterPro" id="IPR012259">
    <property type="entry name" value="DHFR"/>
</dbReference>
<comment type="caution">
    <text evidence="8">The sequence shown here is derived from an EMBL/GenBank/DDBJ whole genome shotgun (WGS) entry which is preliminary data.</text>
</comment>
<evidence type="ECO:0000256" key="2">
    <source>
        <dbReference type="ARBA" id="ARBA00009539"/>
    </source>
</evidence>
<dbReference type="AlphaFoldDB" id="A0A845DBU6"/>
<sequence>MKNTITMIAACGTNNELGYKNNLPWKRMDHDMQRFHSCVQGMVIVMGKNSYDHLPIDLHWKECIVLAEKQYATKFKRTAVLCSLDEVFAYIQEKYGEGEEVIICGGASIYRQFLPIANKILLTRIDGTFEADAYFPALNNEEWDEIERVEYKKDEKNPYDYTFLLLQRKKDTVRHKES</sequence>
<keyword evidence="5" id="KW-0521">NADP</keyword>
<dbReference type="PRINTS" id="PR00070">
    <property type="entry name" value="DHFR"/>
</dbReference>
<reference evidence="8 9" key="1">
    <citation type="submission" date="2019-09" db="EMBL/GenBank/DDBJ databases">
        <title>Characterisation of the sponge microbiome using genome-centric metagenomics.</title>
        <authorList>
            <person name="Engelberts J.P."/>
            <person name="Robbins S.J."/>
            <person name="De Goeij J.M."/>
            <person name="Aranda M."/>
            <person name="Bell S.C."/>
            <person name="Webster N.S."/>
        </authorList>
    </citation>
    <scope>NUCLEOTIDE SEQUENCE [LARGE SCALE GENOMIC DNA]</scope>
    <source>
        <strain evidence="8">SB0662_bin_43</strain>
    </source>
</reference>
<evidence type="ECO:0000259" key="7">
    <source>
        <dbReference type="PROSITE" id="PS51330"/>
    </source>
</evidence>
<dbReference type="PANTHER" id="PTHR48069:SF3">
    <property type="entry name" value="DIHYDROFOLATE REDUCTASE"/>
    <property type="match status" value="1"/>
</dbReference>
<dbReference type="Proteomes" id="UP000449092">
    <property type="component" value="Unassembled WGS sequence"/>
</dbReference>
<evidence type="ECO:0000256" key="6">
    <source>
        <dbReference type="ARBA" id="ARBA00023002"/>
    </source>
</evidence>
<name>A0A845DBU6_9BACT</name>
<gene>
    <name evidence="8" type="ORF">F4X82_03315</name>
</gene>
<dbReference type="GO" id="GO:0004146">
    <property type="term" value="F:dihydrofolate reductase activity"/>
    <property type="evidence" value="ECO:0007669"/>
    <property type="project" value="UniProtKB-EC"/>
</dbReference>
<dbReference type="GO" id="GO:0005829">
    <property type="term" value="C:cytosol"/>
    <property type="evidence" value="ECO:0007669"/>
    <property type="project" value="TreeGrafter"/>
</dbReference>
<dbReference type="UniPathway" id="UPA00077">
    <property type="reaction ID" value="UER00158"/>
</dbReference>
<dbReference type="InterPro" id="IPR024072">
    <property type="entry name" value="DHFR-like_dom_sf"/>
</dbReference>
<dbReference type="PROSITE" id="PS51330">
    <property type="entry name" value="DHFR_2"/>
    <property type="match status" value="1"/>
</dbReference>
<organism evidence="8 9">
    <name type="scientific">Candidatus Spechtbacteria bacterium SB0662_bin_43</name>
    <dbReference type="NCBI Taxonomy" id="2604897"/>
    <lineage>
        <taxon>Bacteria</taxon>
        <taxon>Candidatus Spechtiibacteriota</taxon>
    </lineage>
</organism>
<accession>A0A845DBU6</accession>
<feature type="domain" description="DHFR" evidence="7">
    <location>
        <begin position="4"/>
        <end position="168"/>
    </location>
</feature>
<evidence type="ECO:0000256" key="5">
    <source>
        <dbReference type="ARBA" id="ARBA00022857"/>
    </source>
</evidence>
<dbReference type="GO" id="GO:0046452">
    <property type="term" value="P:dihydrofolate metabolic process"/>
    <property type="evidence" value="ECO:0007669"/>
    <property type="project" value="TreeGrafter"/>
</dbReference>